<reference evidence="4" key="1">
    <citation type="submission" date="2017-03" db="EMBL/GenBank/DDBJ databases">
        <authorList>
            <person name="Monnet C."/>
        </authorList>
    </citation>
    <scope>NUCLEOTIDE SEQUENCE [LARGE SCALE GENOMIC DNA]</scope>
    <source>
        <strain evidence="4">P10</strain>
    </source>
</reference>
<protein>
    <submittedName>
        <fullName evidence="3">DNA-binding transcriptional regulator, MerR family</fullName>
    </submittedName>
</protein>
<organism evidence="3 4">
    <name type="scientific">Brevibacterium antiquum</name>
    <dbReference type="NCBI Taxonomy" id="234835"/>
    <lineage>
        <taxon>Bacteria</taxon>
        <taxon>Bacillati</taxon>
        <taxon>Actinomycetota</taxon>
        <taxon>Actinomycetes</taxon>
        <taxon>Micrococcales</taxon>
        <taxon>Brevibacteriaceae</taxon>
        <taxon>Brevibacterium</taxon>
    </lineage>
</organism>
<evidence type="ECO:0000259" key="2">
    <source>
        <dbReference type="PROSITE" id="PS50937"/>
    </source>
</evidence>
<dbReference type="InterPro" id="IPR047057">
    <property type="entry name" value="MerR_fam"/>
</dbReference>
<evidence type="ECO:0000256" key="1">
    <source>
        <dbReference type="ARBA" id="ARBA00023125"/>
    </source>
</evidence>
<name>A0A2H1KH96_9MICO</name>
<dbReference type="InterPro" id="IPR009061">
    <property type="entry name" value="DNA-bd_dom_put_sf"/>
</dbReference>
<dbReference type="GO" id="GO:0003700">
    <property type="term" value="F:DNA-binding transcription factor activity"/>
    <property type="evidence" value="ECO:0007669"/>
    <property type="project" value="InterPro"/>
</dbReference>
<dbReference type="EMBL" id="FXZE01000019">
    <property type="protein sequence ID" value="SMX99130.1"/>
    <property type="molecule type" value="Genomic_DNA"/>
</dbReference>
<dbReference type="SUPFAM" id="SSF46955">
    <property type="entry name" value="Putative DNA-binding domain"/>
    <property type="match status" value="1"/>
</dbReference>
<keyword evidence="4" id="KW-1185">Reference proteome</keyword>
<dbReference type="Gene3D" id="1.10.1660.10">
    <property type="match status" value="1"/>
</dbReference>
<dbReference type="PANTHER" id="PTHR30204">
    <property type="entry name" value="REDOX-CYCLING DRUG-SENSING TRANSCRIPTIONAL ACTIVATOR SOXR"/>
    <property type="match status" value="1"/>
</dbReference>
<keyword evidence="1 3" id="KW-0238">DNA-binding</keyword>
<evidence type="ECO:0000313" key="4">
    <source>
        <dbReference type="Proteomes" id="UP000234342"/>
    </source>
</evidence>
<dbReference type="RefSeq" id="WP_101644370.1">
    <property type="nucleotide sequence ID" value="NZ_FXZE01000019.1"/>
</dbReference>
<dbReference type="CDD" id="cd00592">
    <property type="entry name" value="HTH_MerR-like"/>
    <property type="match status" value="1"/>
</dbReference>
<dbReference type="InterPro" id="IPR000551">
    <property type="entry name" value="MerR-type_HTH_dom"/>
</dbReference>
<feature type="domain" description="HTH merR-type" evidence="2">
    <location>
        <begin position="2"/>
        <end position="71"/>
    </location>
</feature>
<dbReference type="GO" id="GO:0003677">
    <property type="term" value="F:DNA binding"/>
    <property type="evidence" value="ECO:0007669"/>
    <property type="project" value="UniProtKB-KW"/>
</dbReference>
<dbReference type="Proteomes" id="UP000234342">
    <property type="component" value="Unassembled WGS sequence"/>
</dbReference>
<dbReference type="PANTHER" id="PTHR30204:SF93">
    <property type="entry name" value="HTH MERR-TYPE DOMAIN-CONTAINING PROTEIN"/>
    <property type="match status" value="1"/>
</dbReference>
<evidence type="ECO:0000313" key="3">
    <source>
        <dbReference type="EMBL" id="SMX99130.1"/>
    </source>
</evidence>
<gene>
    <name evidence="3" type="ORF">BANT10_03065</name>
</gene>
<dbReference type="SMART" id="SM00422">
    <property type="entry name" value="HTH_MERR"/>
    <property type="match status" value="1"/>
</dbReference>
<dbReference type="AlphaFoldDB" id="A0A2H1KH96"/>
<accession>A0A2H1KH96</accession>
<sequence>MAWSTSELANRAGTTVKTVRHYHSRGLLPEPERASNGYKQYAVEHLVRVLQIRRLSDLGFTLAQIHDLDLAGEAAFDHGAEANAGTDRVDDDLRATLRALDAELEAGIARQQQMRDDIAAILEHGTAVDLPSGFGQVKGELTEADRGLLLVYSQVLDPETLNSLRAMLAEVNQSEASQEFQRLPAEADDAVREELARRYAPQVREVQAKYGWLDSLGEISHWKREKVQSTIGAALMQLYNPAQLDVLVRVDAMNSK</sequence>
<proteinExistence type="predicted"/>
<dbReference type="PROSITE" id="PS50937">
    <property type="entry name" value="HTH_MERR_2"/>
    <property type="match status" value="1"/>
</dbReference>
<dbReference type="PRINTS" id="PR00040">
    <property type="entry name" value="HTHMERR"/>
</dbReference>
<dbReference type="Pfam" id="PF13411">
    <property type="entry name" value="MerR_1"/>
    <property type="match status" value="1"/>
</dbReference>